<comment type="caution">
    <text evidence="1">The sequence shown here is derived from an EMBL/GenBank/DDBJ whole genome shotgun (WGS) entry which is preliminary data.</text>
</comment>
<organism evidence="1 2">
    <name type="scientific">Vanilla planifolia</name>
    <name type="common">Vanilla</name>
    <dbReference type="NCBI Taxonomy" id="51239"/>
    <lineage>
        <taxon>Eukaryota</taxon>
        <taxon>Viridiplantae</taxon>
        <taxon>Streptophyta</taxon>
        <taxon>Embryophyta</taxon>
        <taxon>Tracheophyta</taxon>
        <taxon>Spermatophyta</taxon>
        <taxon>Magnoliopsida</taxon>
        <taxon>Liliopsida</taxon>
        <taxon>Asparagales</taxon>
        <taxon>Orchidaceae</taxon>
        <taxon>Vanilloideae</taxon>
        <taxon>Vanilleae</taxon>
        <taxon>Vanilla</taxon>
    </lineage>
</organism>
<protein>
    <submittedName>
        <fullName evidence="1">Uncharacterized protein</fullName>
    </submittedName>
</protein>
<gene>
    <name evidence="1" type="ORF">HPP92_002563</name>
</gene>
<reference evidence="1 2" key="1">
    <citation type="journal article" date="2020" name="Nat. Food">
        <title>A phased Vanilla planifolia genome enables genetic improvement of flavour and production.</title>
        <authorList>
            <person name="Hasing T."/>
            <person name="Tang H."/>
            <person name="Brym M."/>
            <person name="Khazi F."/>
            <person name="Huang T."/>
            <person name="Chambers A.H."/>
        </authorList>
    </citation>
    <scope>NUCLEOTIDE SEQUENCE [LARGE SCALE GENOMIC DNA]</scope>
    <source>
        <tissue evidence="1">Leaf</tissue>
    </source>
</reference>
<dbReference type="Proteomes" id="UP000639772">
    <property type="component" value="Chromosome 1"/>
</dbReference>
<dbReference type="EMBL" id="JADCNM010000001">
    <property type="protein sequence ID" value="KAG0502491.1"/>
    <property type="molecule type" value="Genomic_DNA"/>
</dbReference>
<name>A0A835S212_VANPL</name>
<proteinExistence type="predicted"/>
<evidence type="ECO:0000313" key="1">
    <source>
        <dbReference type="EMBL" id="KAG0502491.1"/>
    </source>
</evidence>
<sequence length="125" mass="14190">MLRKEKLYECGKRLNEGKVRRFPPSPIPVDSYWVVFPGQLARFFSRTWTRKQISAQFDLVEEESLVVSSVISLLPVDFPGPFTPHNLGSCLPLSLHLHPSVSPFPIFLFHLKLPMNAAATGTRKQ</sequence>
<evidence type="ECO:0000313" key="2">
    <source>
        <dbReference type="Proteomes" id="UP000639772"/>
    </source>
</evidence>
<accession>A0A835S212</accession>
<dbReference type="AlphaFoldDB" id="A0A835S212"/>